<protein>
    <recommendedName>
        <fullName evidence="4">HTH gntR-type domain-containing protein</fullName>
    </recommendedName>
</protein>
<keyword evidence="2" id="KW-0238">DNA-binding</keyword>
<dbReference type="RefSeq" id="WP_054961135.1">
    <property type="nucleotide sequence ID" value="NZ_LLEI02000021.1"/>
</dbReference>
<dbReference type="EMBL" id="LLEI02000021">
    <property type="protein sequence ID" value="OAJ94827.1"/>
    <property type="molecule type" value="Genomic_DNA"/>
</dbReference>
<dbReference type="GO" id="GO:0003700">
    <property type="term" value="F:DNA-binding transcription factor activity"/>
    <property type="evidence" value="ECO:0007669"/>
    <property type="project" value="InterPro"/>
</dbReference>
<dbReference type="SUPFAM" id="SSF46785">
    <property type="entry name" value="Winged helix' DNA-binding domain"/>
    <property type="match status" value="1"/>
</dbReference>
<dbReference type="Gene3D" id="1.10.10.10">
    <property type="entry name" value="Winged helix-like DNA-binding domain superfamily/Winged helix DNA-binding domain"/>
    <property type="match status" value="1"/>
</dbReference>
<dbReference type="InterPro" id="IPR036388">
    <property type="entry name" value="WH-like_DNA-bd_sf"/>
</dbReference>
<dbReference type="InterPro" id="IPR000524">
    <property type="entry name" value="Tscrpt_reg_HTH_GntR"/>
</dbReference>
<dbReference type="PROSITE" id="PS50949">
    <property type="entry name" value="HTH_GNTR"/>
    <property type="match status" value="1"/>
</dbReference>
<comment type="caution">
    <text evidence="5">The sequence shown here is derived from an EMBL/GenBank/DDBJ whole genome shotgun (WGS) entry which is preliminary data.</text>
</comment>
<dbReference type="CDD" id="cd07377">
    <property type="entry name" value="WHTH_GntR"/>
    <property type="match status" value="1"/>
</dbReference>
<dbReference type="PANTHER" id="PTHR43537:SF5">
    <property type="entry name" value="UXU OPERON TRANSCRIPTIONAL REGULATOR"/>
    <property type="match status" value="1"/>
</dbReference>
<name>A0A177Y1Z6_9VIBR</name>
<dbReference type="Pfam" id="PF00392">
    <property type="entry name" value="GntR"/>
    <property type="match status" value="1"/>
</dbReference>
<dbReference type="SUPFAM" id="SSF48008">
    <property type="entry name" value="GntR ligand-binding domain-like"/>
    <property type="match status" value="1"/>
</dbReference>
<dbReference type="AlphaFoldDB" id="A0A177Y1Z6"/>
<evidence type="ECO:0000313" key="5">
    <source>
        <dbReference type="EMBL" id="OAJ94827.1"/>
    </source>
</evidence>
<dbReference type="Gene3D" id="1.20.120.530">
    <property type="entry name" value="GntR ligand-binding domain-like"/>
    <property type="match status" value="1"/>
</dbReference>
<evidence type="ECO:0000256" key="3">
    <source>
        <dbReference type="ARBA" id="ARBA00023163"/>
    </source>
</evidence>
<dbReference type="InterPro" id="IPR036390">
    <property type="entry name" value="WH_DNA-bd_sf"/>
</dbReference>
<evidence type="ECO:0000313" key="6">
    <source>
        <dbReference type="Proteomes" id="UP000078406"/>
    </source>
</evidence>
<organism evidence="5 6">
    <name type="scientific">Vibrio bivalvicida</name>
    <dbReference type="NCBI Taxonomy" id="1276888"/>
    <lineage>
        <taxon>Bacteria</taxon>
        <taxon>Pseudomonadati</taxon>
        <taxon>Pseudomonadota</taxon>
        <taxon>Gammaproteobacteria</taxon>
        <taxon>Vibrionales</taxon>
        <taxon>Vibrionaceae</taxon>
        <taxon>Vibrio</taxon>
        <taxon>Vibrio oreintalis group</taxon>
    </lineage>
</organism>
<dbReference type="InterPro" id="IPR011711">
    <property type="entry name" value="GntR_C"/>
</dbReference>
<dbReference type="SMART" id="SM00895">
    <property type="entry name" value="FCD"/>
    <property type="match status" value="1"/>
</dbReference>
<dbReference type="GO" id="GO:0003677">
    <property type="term" value="F:DNA binding"/>
    <property type="evidence" value="ECO:0007669"/>
    <property type="project" value="UniProtKB-KW"/>
</dbReference>
<sequence length="230" mass="26289">MIKLWFLTGLVMVKFNKSSLEDQAVGYLRDLILNGSYKMGERIVESSLAKELELSRSTIRMALNTLSHEGLVVQKPYAGWQVIEINEQDLWEIYHLRVAIESRSAWLAAIKADDENKQQLKELMADFEKVAKTDNVTTQTLSKYELELHSLIVAMSHNSRFVNIYRHVSNQMLLFFNIDLASHEPASIVDAHKPLVDAICNNDPQAAAYHAEEHISTFKDVGDKFREQNP</sequence>
<accession>A0A177Y1Z6</accession>
<keyword evidence="1" id="KW-0805">Transcription regulation</keyword>
<evidence type="ECO:0000256" key="2">
    <source>
        <dbReference type="ARBA" id="ARBA00023125"/>
    </source>
</evidence>
<reference evidence="5 6" key="1">
    <citation type="journal article" date="2016" name="Syst. Appl. Microbiol.">
        <title>Vibrio bivalvicida sp. nov., a novel larval pathogen for bivalve molluscs reared in a hatchery.</title>
        <authorList>
            <person name="Dubert J."/>
            <person name="Romalde J.L."/>
            <person name="Prado S."/>
            <person name="Barja J.L."/>
        </authorList>
    </citation>
    <scope>NUCLEOTIDE SEQUENCE [LARGE SCALE GENOMIC DNA]</scope>
    <source>
        <strain evidence="5 6">605</strain>
    </source>
</reference>
<evidence type="ECO:0000256" key="1">
    <source>
        <dbReference type="ARBA" id="ARBA00023015"/>
    </source>
</evidence>
<proteinExistence type="predicted"/>
<dbReference type="SMART" id="SM00345">
    <property type="entry name" value="HTH_GNTR"/>
    <property type="match status" value="1"/>
</dbReference>
<evidence type="ECO:0000259" key="4">
    <source>
        <dbReference type="PROSITE" id="PS50949"/>
    </source>
</evidence>
<dbReference type="InterPro" id="IPR008920">
    <property type="entry name" value="TF_FadR/GntR_C"/>
</dbReference>
<dbReference type="Proteomes" id="UP000078406">
    <property type="component" value="Unassembled WGS sequence"/>
</dbReference>
<dbReference type="Pfam" id="PF07729">
    <property type="entry name" value="FCD"/>
    <property type="match status" value="1"/>
</dbReference>
<dbReference type="PANTHER" id="PTHR43537">
    <property type="entry name" value="TRANSCRIPTIONAL REGULATOR, GNTR FAMILY"/>
    <property type="match status" value="1"/>
</dbReference>
<feature type="domain" description="HTH gntR-type" evidence="4">
    <location>
        <begin position="18"/>
        <end position="85"/>
    </location>
</feature>
<keyword evidence="3" id="KW-0804">Transcription</keyword>
<gene>
    <name evidence="5" type="ORF">APB76_05955</name>
</gene>